<evidence type="ECO:0000313" key="4">
    <source>
        <dbReference type="Proteomes" id="UP000325788"/>
    </source>
</evidence>
<feature type="signal peptide" evidence="1">
    <location>
        <begin position="1"/>
        <end position="20"/>
    </location>
</feature>
<dbReference type="Pfam" id="PF16747">
    <property type="entry name" value="Adhesin_E"/>
    <property type="match status" value="1"/>
</dbReference>
<name>A0A5N4WJW5_9GAMM</name>
<evidence type="ECO:0000313" key="3">
    <source>
        <dbReference type="EMBL" id="KAB1856762.1"/>
    </source>
</evidence>
<dbReference type="InterPro" id="IPR031939">
    <property type="entry name" value="Adhesin_E-like"/>
</dbReference>
<keyword evidence="1" id="KW-0732">Signal</keyword>
<dbReference type="Proteomes" id="UP000325788">
    <property type="component" value="Unassembled WGS sequence"/>
</dbReference>
<dbReference type="PROSITE" id="PS51257">
    <property type="entry name" value="PROKAR_LIPOPROTEIN"/>
    <property type="match status" value="1"/>
</dbReference>
<feature type="chain" id="PRO_5024314450" description="Surface-adhesin protein E-like domain-containing protein" evidence="1">
    <location>
        <begin position="21"/>
        <end position="154"/>
    </location>
</feature>
<organism evidence="3 4">
    <name type="scientific">Acinetobacter tandoii</name>
    <dbReference type="NCBI Taxonomy" id="202954"/>
    <lineage>
        <taxon>Bacteria</taxon>
        <taxon>Pseudomonadati</taxon>
        <taxon>Pseudomonadota</taxon>
        <taxon>Gammaproteobacteria</taxon>
        <taxon>Moraxellales</taxon>
        <taxon>Moraxellaceae</taxon>
        <taxon>Acinetobacter</taxon>
    </lineage>
</organism>
<dbReference type="RefSeq" id="WP_151504425.1">
    <property type="nucleotide sequence ID" value="NZ_VXLD01000003.1"/>
</dbReference>
<comment type="caution">
    <text evidence="3">The sequence shown here is derived from an EMBL/GenBank/DDBJ whole genome shotgun (WGS) entry which is preliminary data.</text>
</comment>
<gene>
    <name evidence="3" type="ORF">F4W09_07205</name>
</gene>
<dbReference type="AlphaFoldDB" id="A0A5N4WJW5"/>
<sequence>MLNRVLISFVSLFWSVFACTEWTYVNANYDHSQYIYVDFNRVRVLDAKSNEVEYWVKYLIKNDKEKDGLELGDYSLALYRVGCESEQYSIRSSANFKKNGSLMSSQNYAASQARPIIPNTALDYTAAMVCRVLPQSQKVDRLEQLTRRIAMGEY</sequence>
<dbReference type="EMBL" id="VXLD01000003">
    <property type="protein sequence ID" value="KAB1856762.1"/>
    <property type="molecule type" value="Genomic_DNA"/>
</dbReference>
<feature type="domain" description="Surface-adhesin protein E-like" evidence="2">
    <location>
        <begin position="22"/>
        <end position="131"/>
    </location>
</feature>
<proteinExistence type="predicted"/>
<evidence type="ECO:0000259" key="2">
    <source>
        <dbReference type="Pfam" id="PF16747"/>
    </source>
</evidence>
<evidence type="ECO:0000256" key="1">
    <source>
        <dbReference type="SAM" id="SignalP"/>
    </source>
</evidence>
<reference evidence="3 4" key="1">
    <citation type="submission" date="2019-09" db="EMBL/GenBank/DDBJ databases">
        <title>Draft genome sequence of Acinetobacter tandoii W4-4-4 isolated from environmental water sample.</title>
        <authorList>
            <person name="Wee S.K."/>
            <person name="Yan B."/>
            <person name="Mustaffa S.B."/>
            <person name="Yap E.P.H."/>
        </authorList>
    </citation>
    <scope>NUCLEOTIDE SEQUENCE [LARGE SCALE GENOMIC DNA]</scope>
    <source>
        <strain evidence="3 4">W4-4-4</strain>
    </source>
</reference>
<accession>A0A5N4WJW5</accession>
<protein>
    <recommendedName>
        <fullName evidence="2">Surface-adhesin protein E-like domain-containing protein</fullName>
    </recommendedName>
</protein>